<gene>
    <name evidence="1" type="ORF">VPK24_06875</name>
</gene>
<evidence type="ECO:0000313" key="2">
    <source>
        <dbReference type="Proteomes" id="UP001604335"/>
    </source>
</evidence>
<accession>A0ABW7C881</accession>
<evidence type="ECO:0008006" key="3">
    <source>
        <dbReference type="Google" id="ProtNLM"/>
    </source>
</evidence>
<dbReference type="SUPFAM" id="SSF56925">
    <property type="entry name" value="OMPA-like"/>
    <property type="match status" value="1"/>
</dbReference>
<evidence type="ECO:0000313" key="1">
    <source>
        <dbReference type="EMBL" id="MFG3817357.1"/>
    </source>
</evidence>
<protein>
    <recommendedName>
        <fullName evidence="3">Outer membrane protein beta-barrel domain-containing protein</fullName>
    </recommendedName>
</protein>
<dbReference type="RefSeq" id="WP_393011627.1">
    <property type="nucleotide sequence ID" value="NZ_JAZAQF010000035.1"/>
</dbReference>
<sequence>MPLMLDPLRAGLALAFTIGLGAVGQPAQATPAVELTELAADLPATEQDSRQLIALDQFGAPSTQANRLQEAVPTLAVAPAALEADSHFDGQLAQQPDRAANGRRTSSKFSYIGVGGAIGLSGDDDSSALGEGGFALLSKTAFSENLSLHNASILGDGGTSVIALTADFPIRNQETGDISIVPFVGGGLAISDLFGDDTDVGFALTGGIDVPLSYRWTATGRVAAAFLDDNTDVALLLGVGYTFTGFFK</sequence>
<comment type="caution">
    <text evidence="1">The sequence shown here is derived from an EMBL/GenBank/DDBJ whole genome shotgun (WGS) entry which is preliminary data.</text>
</comment>
<reference evidence="2" key="1">
    <citation type="journal article" date="2024" name="Algal Res.">
        <title>Biochemical, toxicological and genomic investigation of a high-biomass producing Limnothrix strain isolated from Italian shallow drinking water reservoir.</title>
        <authorList>
            <person name="Simonazzi M."/>
            <person name="Shishido T.K."/>
            <person name="Delbaje E."/>
            <person name="Wahlsten M."/>
            <person name="Fewer D.P."/>
            <person name="Sivonen K."/>
            <person name="Pezzolesi L."/>
            <person name="Pistocchi R."/>
        </authorList>
    </citation>
    <scope>NUCLEOTIDE SEQUENCE [LARGE SCALE GENOMIC DNA]</scope>
    <source>
        <strain evidence="2">LRLZ20PSL1</strain>
    </source>
</reference>
<proteinExistence type="predicted"/>
<name>A0ABW7C881_9CYAN</name>
<dbReference type="InterPro" id="IPR011250">
    <property type="entry name" value="OMP/PagP_B-barrel"/>
</dbReference>
<keyword evidence="2" id="KW-1185">Reference proteome</keyword>
<organism evidence="1 2">
    <name type="scientific">Limnothrix redekei LRLZ20PSL1</name>
    <dbReference type="NCBI Taxonomy" id="3112953"/>
    <lineage>
        <taxon>Bacteria</taxon>
        <taxon>Bacillati</taxon>
        <taxon>Cyanobacteriota</taxon>
        <taxon>Cyanophyceae</taxon>
        <taxon>Pseudanabaenales</taxon>
        <taxon>Pseudanabaenaceae</taxon>
        <taxon>Limnothrix</taxon>
    </lineage>
</organism>
<dbReference type="EMBL" id="JAZAQF010000035">
    <property type="protein sequence ID" value="MFG3817357.1"/>
    <property type="molecule type" value="Genomic_DNA"/>
</dbReference>
<dbReference type="Proteomes" id="UP001604335">
    <property type="component" value="Unassembled WGS sequence"/>
</dbReference>